<evidence type="ECO:0000313" key="6">
    <source>
        <dbReference type="WBParaSite" id="SBAD_0000440101-mRNA-1"/>
    </source>
</evidence>
<evidence type="ECO:0000256" key="1">
    <source>
        <dbReference type="ARBA" id="ARBA00022443"/>
    </source>
</evidence>
<keyword evidence="5" id="KW-1185">Reference proteome</keyword>
<feature type="domain" description="SH3" evidence="3">
    <location>
        <begin position="66"/>
        <end position="107"/>
    </location>
</feature>
<proteinExistence type="predicted"/>
<dbReference type="Gene3D" id="2.30.30.40">
    <property type="entry name" value="SH3 Domains"/>
    <property type="match status" value="1"/>
</dbReference>
<protein>
    <submittedName>
        <fullName evidence="6">SH3 domain-containing protein</fullName>
    </submittedName>
</protein>
<dbReference type="SUPFAM" id="SSF50044">
    <property type="entry name" value="SH3-domain"/>
    <property type="match status" value="1"/>
</dbReference>
<accession>A0A183IKS1</accession>
<sequence>MGTNTYASKYSTYKRLTTSSEMSYASHQKRSSYHREMTSEYSNSKGVSSMSKEVVSGTDSRSLPVYIAIKDYKPDDSDKDGLPLDEGQIVEVLDSKNMSSWLVRTKGLSNPGAVRAGTVIRGKHLVIDRTDDLLGNAAIVTYSTNRYEI</sequence>
<evidence type="ECO:0000313" key="4">
    <source>
        <dbReference type="EMBL" id="VDP03713.1"/>
    </source>
</evidence>
<evidence type="ECO:0000256" key="2">
    <source>
        <dbReference type="SAM" id="MobiDB-lite"/>
    </source>
</evidence>
<feature type="compositionally biased region" description="Polar residues" evidence="2">
    <location>
        <begin position="39"/>
        <end position="55"/>
    </location>
</feature>
<dbReference type="EMBL" id="UZAM01008194">
    <property type="protein sequence ID" value="VDP03713.1"/>
    <property type="molecule type" value="Genomic_DNA"/>
</dbReference>
<gene>
    <name evidence="4" type="ORF">SBAD_LOCUS4217</name>
</gene>
<reference evidence="4 5" key="2">
    <citation type="submission" date="2018-11" db="EMBL/GenBank/DDBJ databases">
        <authorList>
            <consortium name="Pathogen Informatics"/>
        </authorList>
    </citation>
    <scope>NUCLEOTIDE SEQUENCE [LARGE SCALE GENOMIC DNA]</scope>
</reference>
<dbReference type="InterPro" id="IPR036028">
    <property type="entry name" value="SH3-like_dom_sf"/>
</dbReference>
<dbReference type="InterPro" id="IPR001452">
    <property type="entry name" value="SH3_domain"/>
</dbReference>
<reference evidence="6" key="1">
    <citation type="submission" date="2016-06" db="UniProtKB">
        <authorList>
            <consortium name="WormBaseParasite"/>
        </authorList>
    </citation>
    <scope>IDENTIFICATION</scope>
</reference>
<evidence type="ECO:0000313" key="5">
    <source>
        <dbReference type="Proteomes" id="UP000270296"/>
    </source>
</evidence>
<organism evidence="6">
    <name type="scientific">Soboliphyme baturini</name>
    <dbReference type="NCBI Taxonomy" id="241478"/>
    <lineage>
        <taxon>Eukaryota</taxon>
        <taxon>Metazoa</taxon>
        <taxon>Ecdysozoa</taxon>
        <taxon>Nematoda</taxon>
        <taxon>Enoplea</taxon>
        <taxon>Dorylaimia</taxon>
        <taxon>Dioctophymatida</taxon>
        <taxon>Dioctophymatoidea</taxon>
        <taxon>Soboliphymatidae</taxon>
        <taxon>Soboliphyme</taxon>
    </lineage>
</organism>
<evidence type="ECO:0000259" key="3">
    <source>
        <dbReference type="Pfam" id="PF07653"/>
    </source>
</evidence>
<feature type="region of interest" description="Disordered" evidence="2">
    <location>
        <begin position="22"/>
        <end position="55"/>
    </location>
</feature>
<dbReference type="AlphaFoldDB" id="A0A183IKS1"/>
<dbReference type="Proteomes" id="UP000270296">
    <property type="component" value="Unassembled WGS sequence"/>
</dbReference>
<name>A0A183IKS1_9BILA</name>
<dbReference type="OrthoDB" id="2570713at2759"/>
<dbReference type="WBParaSite" id="SBAD_0000440101-mRNA-1">
    <property type="protein sequence ID" value="SBAD_0000440101-mRNA-1"/>
    <property type="gene ID" value="SBAD_0000440101"/>
</dbReference>
<dbReference type="Pfam" id="PF07653">
    <property type="entry name" value="SH3_2"/>
    <property type="match status" value="1"/>
</dbReference>
<keyword evidence="1" id="KW-0728">SH3 domain</keyword>